<evidence type="ECO:0000256" key="1">
    <source>
        <dbReference type="ARBA" id="ARBA00022801"/>
    </source>
</evidence>
<dbReference type="InterPro" id="IPR013078">
    <property type="entry name" value="His_Pase_superF_clade-1"/>
</dbReference>
<dbReference type="PANTHER" id="PTHR20935">
    <property type="entry name" value="PHOSPHOGLYCERATE MUTASE-RELATED"/>
    <property type="match status" value="1"/>
</dbReference>
<dbReference type="Gene3D" id="3.40.50.1240">
    <property type="entry name" value="Phosphoglycerate mutase-like"/>
    <property type="match status" value="1"/>
</dbReference>
<organism evidence="3 4">
    <name type="scientific">Amycolatopsis thermalba</name>
    <dbReference type="NCBI Taxonomy" id="944492"/>
    <lineage>
        <taxon>Bacteria</taxon>
        <taxon>Bacillati</taxon>
        <taxon>Actinomycetota</taxon>
        <taxon>Actinomycetes</taxon>
        <taxon>Pseudonocardiales</taxon>
        <taxon>Pseudonocardiaceae</taxon>
        <taxon>Amycolatopsis</taxon>
    </lineage>
</organism>
<gene>
    <name evidence="3" type="ORF">L1857_25655</name>
</gene>
<keyword evidence="1" id="KW-0378">Hydrolase</keyword>
<keyword evidence="4" id="KW-1185">Reference proteome</keyword>
<dbReference type="EMBL" id="CP091196">
    <property type="protein sequence ID" value="UQS25952.1"/>
    <property type="molecule type" value="Genomic_DNA"/>
</dbReference>
<evidence type="ECO:0000313" key="4">
    <source>
        <dbReference type="Proteomes" id="UP000830158"/>
    </source>
</evidence>
<evidence type="ECO:0000256" key="2">
    <source>
        <dbReference type="SAM" id="MobiDB-lite"/>
    </source>
</evidence>
<dbReference type="InterPro" id="IPR029033">
    <property type="entry name" value="His_PPase_superfam"/>
</dbReference>
<protein>
    <submittedName>
        <fullName evidence="3">Histidine phosphatase family protein</fullName>
    </submittedName>
</protein>
<dbReference type="PANTHER" id="PTHR20935:SF0">
    <property type="entry name" value="SERINE_THREONINE-PROTEIN PHOSPHATASE PGAM5, MITOCHONDRIAL"/>
    <property type="match status" value="1"/>
</dbReference>
<dbReference type="SUPFAM" id="SSF53254">
    <property type="entry name" value="Phosphoglycerate mutase-like"/>
    <property type="match status" value="1"/>
</dbReference>
<name>A0ABY4P122_9PSEU</name>
<reference evidence="3" key="1">
    <citation type="submission" date="2022-01" db="EMBL/GenBank/DDBJ databases">
        <title>PSI-footprinting approach for the identification of protein synthesis inhibitor producers.</title>
        <authorList>
            <person name="Handel F."/>
            <person name="Kulik A."/>
            <person name="Wex K.W."/>
            <person name="Berscheid A."/>
            <person name="Saur J.S."/>
            <person name="Winkler A."/>
            <person name="Wibberg D."/>
            <person name="Kalinowski J."/>
            <person name="Broetz-Oesterhelt H."/>
            <person name="Mast Y."/>
        </authorList>
    </citation>
    <scope>NUCLEOTIDE SEQUENCE</scope>
    <source>
        <strain evidence="3">KNN 49.3e</strain>
    </source>
</reference>
<sequence>MATRYLYIARHGDADAFGNLTDTGRRQVRLLGRRLAHLPIDAVWHSPLPRAADSARELNIFLSGSAPVGEAAELIDHVPYVPAPEETPPSWVPFFDGYDADEAAAGHKIAQSLTARFATAPDQDDDVHEVLITHAYPIAWLVRHALAAPAVRWLGLSSANAALTVIENRPKLPPSVVMFNEMSHLPPDLRWTGSPRHRAPERQRQSRRRRRWHALGSSRIERRSGPSTWITGRCP</sequence>
<feature type="region of interest" description="Disordered" evidence="2">
    <location>
        <begin position="189"/>
        <end position="217"/>
    </location>
</feature>
<evidence type="ECO:0000313" key="3">
    <source>
        <dbReference type="EMBL" id="UQS25952.1"/>
    </source>
</evidence>
<proteinExistence type="predicted"/>
<dbReference type="RefSeq" id="WP_116110321.1">
    <property type="nucleotide sequence ID" value="NZ_CP091196.1"/>
</dbReference>
<dbReference type="Proteomes" id="UP000830158">
    <property type="component" value="Chromosome"/>
</dbReference>
<dbReference type="Pfam" id="PF00300">
    <property type="entry name" value="His_Phos_1"/>
    <property type="match status" value="1"/>
</dbReference>
<dbReference type="InterPro" id="IPR051021">
    <property type="entry name" value="Mito_Ser/Thr_phosphatase"/>
</dbReference>
<accession>A0ABY4P122</accession>